<evidence type="ECO:0000313" key="6">
    <source>
        <dbReference type="Proteomes" id="UP001214756"/>
    </source>
</evidence>
<dbReference type="PROSITE" id="PS50987">
    <property type="entry name" value="HTH_ARSR_2"/>
    <property type="match status" value="1"/>
</dbReference>
<dbReference type="GO" id="GO:0003677">
    <property type="term" value="F:DNA binding"/>
    <property type="evidence" value="ECO:0007669"/>
    <property type="project" value="UniProtKB-KW"/>
</dbReference>
<dbReference type="NCBIfam" id="NF033788">
    <property type="entry name" value="HTH_metalloreg"/>
    <property type="match status" value="1"/>
</dbReference>
<gene>
    <name evidence="5" type="ORF">PWF71_16440</name>
</gene>
<dbReference type="InterPro" id="IPR051011">
    <property type="entry name" value="Metal_resp_trans_reg"/>
</dbReference>
<dbReference type="InterPro" id="IPR001845">
    <property type="entry name" value="HTH_ArsR_DNA-bd_dom"/>
</dbReference>
<dbReference type="Gene3D" id="1.10.10.10">
    <property type="entry name" value="Winged helix-like DNA-binding domain superfamily/Winged helix DNA-binding domain"/>
    <property type="match status" value="1"/>
</dbReference>
<reference evidence="5" key="1">
    <citation type="submission" date="2023-02" db="EMBL/GenBank/DDBJ databases">
        <title>Genome sequence of Microbacterium liquefaciens B1075.</title>
        <authorList>
            <person name="Cao J."/>
            <person name="Li X."/>
        </authorList>
    </citation>
    <scope>NUCLEOTIDE SEQUENCE</scope>
    <source>
        <strain evidence="5">B1075</strain>
    </source>
</reference>
<dbReference type="InterPro" id="IPR011991">
    <property type="entry name" value="ArsR-like_HTH"/>
</dbReference>
<proteinExistence type="predicted"/>
<protein>
    <submittedName>
        <fullName evidence="5">Metalloregulator ArsR/SmtB family transcription factor</fullName>
    </submittedName>
</protein>
<accession>A0AAJ6AMW3</accession>
<dbReference type="PRINTS" id="PR00778">
    <property type="entry name" value="HTHARSR"/>
</dbReference>
<sequence length="114" mass="12676">MVQMTAESEDRAIAGAVDVFRTLAEGTRIRIILALAQHPESSVGQLASRVGRPAPAVSQHLNRLQRSGMVRRQRDGQRMLYHLVDEHAADLANTALHYAAVHLEDRPTHHAQTR</sequence>
<dbReference type="GO" id="GO:0003700">
    <property type="term" value="F:DNA-binding transcription factor activity"/>
    <property type="evidence" value="ECO:0007669"/>
    <property type="project" value="InterPro"/>
</dbReference>
<dbReference type="InterPro" id="IPR036388">
    <property type="entry name" value="WH-like_DNA-bd_sf"/>
</dbReference>
<keyword evidence="2" id="KW-0238">DNA-binding</keyword>
<dbReference type="InterPro" id="IPR036390">
    <property type="entry name" value="WH_DNA-bd_sf"/>
</dbReference>
<evidence type="ECO:0000313" key="5">
    <source>
        <dbReference type="EMBL" id="WEF20857.1"/>
    </source>
</evidence>
<keyword evidence="1" id="KW-0805">Transcription regulation</keyword>
<dbReference type="InterPro" id="IPR000835">
    <property type="entry name" value="HTH_MarR-typ"/>
</dbReference>
<dbReference type="Pfam" id="PF12802">
    <property type="entry name" value="MarR_2"/>
    <property type="match status" value="1"/>
</dbReference>
<keyword evidence="3" id="KW-0804">Transcription</keyword>
<evidence type="ECO:0000259" key="4">
    <source>
        <dbReference type="PROSITE" id="PS50987"/>
    </source>
</evidence>
<dbReference type="EMBL" id="CP118606">
    <property type="protein sequence ID" value="WEF20857.1"/>
    <property type="molecule type" value="Genomic_DNA"/>
</dbReference>
<dbReference type="SMART" id="SM00418">
    <property type="entry name" value="HTH_ARSR"/>
    <property type="match status" value="1"/>
</dbReference>
<evidence type="ECO:0000256" key="2">
    <source>
        <dbReference type="ARBA" id="ARBA00023125"/>
    </source>
</evidence>
<feature type="domain" description="HTH arsR-type" evidence="4">
    <location>
        <begin position="8"/>
        <end position="103"/>
    </location>
</feature>
<dbReference type="PANTHER" id="PTHR43132">
    <property type="entry name" value="ARSENICAL RESISTANCE OPERON REPRESSOR ARSR-RELATED"/>
    <property type="match status" value="1"/>
</dbReference>
<dbReference type="CDD" id="cd00090">
    <property type="entry name" value="HTH_ARSR"/>
    <property type="match status" value="1"/>
</dbReference>
<dbReference type="SUPFAM" id="SSF46785">
    <property type="entry name" value="Winged helix' DNA-binding domain"/>
    <property type="match status" value="1"/>
</dbReference>
<dbReference type="Proteomes" id="UP001214756">
    <property type="component" value="Chromosome"/>
</dbReference>
<dbReference type="RefSeq" id="WP_275093172.1">
    <property type="nucleotide sequence ID" value="NZ_CP118606.1"/>
</dbReference>
<evidence type="ECO:0000256" key="3">
    <source>
        <dbReference type="ARBA" id="ARBA00023163"/>
    </source>
</evidence>
<dbReference type="AlphaFoldDB" id="A0AAJ6AMW3"/>
<name>A0AAJ6AMW3_MICMQ</name>
<organism evidence="5 6">
    <name type="scientific">Microbacterium maritypicum</name>
    <name type="common">Microbacterium liquefaciens</name>
    <dbReference type="NCBI Taxonomy" id="33918"/>
    <lineage>
        <taxon>Bacteria</taxon>
        <taxon>Bacillati</taxon>
        <taxon>Actinomycetota</taxon>
        <taxon>Actinomycetes</taxon>
        <taxon>Micrococcales</taxon>
        <taxon>Microbacteriaceae</taxon>
        <taxon>Microbacterium</taxon>
    </lineage>
</organism>
<dbReference type="PANTHER" id="PTHR43132:SF8">
    <property type="entry name" value="HTH-TYPE TRANSCRIPTIONAL REGULATOR KMTR"/>
    <property type="match status" value="1"/>
</dbReference>
<evidence type="ECO:0000256" key="1">
    <source>
        <dbReference type="ARBA" id="ARBA00023015"/>
    </source>
</evidence>